<keyword evidence="9" id="KW-0732">Signal</keyword>
<keyword evidence="6" id="KW-0934">Plastid</keyword>
<comment type="similarity">
    <text evidence="3">Belongs to the fucoxanthin chlorophyll protein family.</text>
</comment>
<dbReference type="GO" id="GO:0009507">
    <property type="term" value="C:chloroplast"/>
    <property type="evidence" value="ECO:0007669"/>
    <property type="project" value="UniProtKB-SubCell"/>
</dbReference>
<feature type="chain" id="PRO_5031426998" description="Plastid light harvesting protein" evidence="9">
    <location>
        <begin position="18"/>
        <end position="227"/>
    </location>
</feature>
<keyword evidence="7" id="KW-0437">Light-harvesting polypeptide</keyword>
<dbReference type="Gene3D" id="1.10.3460.10">
    <property type="entry name" value="Chlorophyll a/b binding protein domain"/>
    <property type="match status" value="1"/>
</dbReference>
<dbReference type="GO" id="GO:0016020">
    <property type="term" value="C:membrane"/>
    <property type="evidence" value="ECO:0007669"/>
    <property type="project" value="InterPro"/>
</dbReference>
<protein>
    <recommendedName>
        <fullName evidence="11">Plastid light harvesting protein</fullName>
    </recommendedName>
</protein>
<comment type="subcellular location">
    <subcellularLocation>
        <location evidence="2">Plastid</location>
        <location evidence="2">Chloroplast</location>
    </subcellularLocation>
</comment>
<evidence type="ECO:0000256" key="2">
    <source>
        <dbReference type="ARBA" id="ARBA00004229"/>
    </source>
</evidence>
<evidence type="ECO:0000256" key="7">
    <source>
        <dbReference type="ARBA" id="ARBA00023243"/>
    </source>
</evidence>
<evidence type="ECO:0000256" key="4">
    <source>
        <dbReference type="ARBA" id="ARBA00022528"/>
    </source>
</evidence>
<evidence type="ECO:0000313" key="10">
    <source>
        <dbReference type="EMBL" id="CAD9823296.1"/>
    </source>
</evidence>
<dbReference type="InterPro" id="IPR022796">
    <property type="entry name" value="Chloroa_b-bind"/>
</dbReference>
<dbReference type="AlphaFoldDB" id="A0A7S2UL78"/>
<proteinExistence type="inferred from homology"/>
<organism evidence="10">
    <name type="scientific">Attheya septentrionalis</name>
    <dbReference type="NCBI Taxonomy" id="420275"/>
    <lineage>
        <taxon>Eukaryota</taxon>
        <taxon>Sar</taxon>
        <taxon>Stramenopiles</taxon>
        <taxon>Ochrophyta</taxon>
        <taxon>Bacillariophyta</taxon>
        <taxon>Coscinodiscophyceae</taxon>
        <taxon>Chaetocerotophycidae</taxon>
        <taxon>Chaetocerotales</taxon>
        <taxon>Attheyaceae</taxon>
        <taxon>Attheya</taxon>
    </lineage>
</organism>
<gene>
    <name evidence="10" type="ORF">ASEP1449_LOCUS15130</name>
</gene>
<feature type="binding site" evidence="8">
    <location>
        <position position="85"/>
    </location>
    <ligand>
        <name>chlorophyll a</name>
        <dbReference type="ChEBI" id="CHEBI:58416"/>
        <label>1</label>
    </ligand>
</feature>
<feature type="binding site" evidence="8">
    <location>
        <position position="207"/>
    </location>
    <ligand>
        <name>chlorophyll a</name>
        <dbReference type="ChEBI" id="CHEBI:58416"/>
        <label>1</label>
    </ligand>
</feature>
<keyword evidence="8" id="KW-0148">Chlorophyll</keyword>
<evidence type="ECO:0000256" key="3">
    <source>
        <dbReference type="ARBA" id="ARBA00005933"/>
    </source>
</evidence>
<accession>A0A7S2UL78</accession>
<sequence>MNLSCVTLAALIGAASAFAPASSNSRLSTQVFAEKDDDMSKALPFAARPKILDGALPGDVGFDPFGFAGADRESLINMREAEIKHGRLAMLAVIGWPIAELFDSKIAALLGLPSALTNSGESPSLLNGGLDKIEPEYWLVVLGIAGIFEIDSSDTKEAKGKDYIPGDCGFDPVKLFPEDKAGQFEMQTKEIKHGRIAMIALLGFVVQEALYRIPVTAETPFFFNPAF</sequence>
<feature type="binding site" evidence="8">
    <location>
        <position position="190"/>
    </location>
    <ligand>
        <name>chlorophyll a</name>
        <dbReference type="ChEBI" id="CHEBI:58416"/>
        <label>1</label>
    </ligand>
</feature>
<dbReference type="PANTHER" id="PTHR21649">
    <property type="entry name" value="CHLOROPHYLL A/B BINDING PROTEIN"/>
    <property type="match status" value="1"/>
</dbReference>
<keyword evidence="4" id="KW-0150">Chloroplast</keyword>
<dbReference type="SUPFAM" id="SSF103511">
    <property type="entry name" value="Chlorophyll a-b binding protein"/>
    <property type="match status" value="1"/>
</dbReference>
<feature type="binding site" evidence="8">
    <location>
        <position position="82"/>
    </location>
    <ligand>
        <name>chlorophyll a</name>
        <dbReference type="ChEBI" id="CHEBI:58416"/>
        <label>1</label>
    </ligand>
</feature>
<dbReference type="GO" id="GO:0016168">
    <property type="term" value="F:chlorophyll binding"/>
    <property type="evidence" value="ECO:0007669"/>
    <property type="project" value="UniProtKB-KW"/>
</dbReference>
<feature type="signal peptide" evidence="9">
    <location>
        <begin position="1"/>
        <end position="17"/>
    </location>
</feature>
<feature type="binding site" evidence="8">
    <location>
        <position position="189"/>
    </location>
    <ligand>
        <name>chlorophyll a</name>
        <dbReference type="ChEBI" id="CHEBI:58416"/>
        <label>1</label>
    </ligand>
</feature>
<keyword evidence="8" id="KW-0157">Chromophore</keyword>
<dbReference type="EMBL" id="HBHQ01022373">
    <property type="protein sequence ID" value="CAD9823296.1"/>
    <property type="molecule type" value="Transcribed_RNA"/>
</dbReference>
<evidence type="ECO:0000256" key="5">
    <source>
        <dbReference type="ARBA" id="ARBA00022531"/>
    </source>
</evidence>
<keyword evidence="5" id="KW-0602">Photosynthesis</keyword>
<feature type="binding site" evidence="8">
    <location>
        <position position="195"/>
    </location>
    <ligand>
        <name>chlorophyll a</name>
        <dbReference type="ChEBI" id="CHEBI:58416"/>
        <label>1</label>
    </ligand>
</feature>
<name>A0A7S2UL78_9STRA</name>
<evidence type="ECO:0000256" key="1">
    <source>
        <dbReference type="ARBA" id="ARBA00004022"/>
    </source>
</evidence>
<evidence type="ECO:0000256" key="8">
    <source>
        <dbReference type="PIRSR" id="PIRSR601344-1"/>
    </source>
</evidence>
<evidence type="ECO:0008006" key="11">
    <source>
        <dbReference type="Google" id="ProtNLM"/>
    </source>
</evidence>
<dbReference type="InterPro" id="IPR001344">
    <property type="entry name" value="Chloro_AB-bd_pln"/>
</dbReference>
<dbReference type="GO" id="GO:0030076">
    <property type="term" value="C:light-harvesting complex"/>
    <property type="evidence" value="ECO:0007669"/>
    <property type="project" value="UniProtKB-KW"/>
</dbReference>
<evidence type="ECO:0000256" key="9">
    <source>
        <dbReference type="SAM" id="SignalP"/>
    </source>
</evidence>
<dbReference type="Pfam" id="PF00504">
    <property type="entry name" value="Chloroa_b-bind"/>
    <property type="match status" value="1"/>
</dbReference>
<reference evidence="10" key="1">
    <citation type="submission" date="2021-01" db="EMBL/GenBank/DDBJ databases">
        <authorList>
            <person name="Corre E."/>
            <person name="Pelletier E."/>
            <person name="Niang G."/>
            <person name="Scheremetjew M."/>
            <person name="Finn R."/>
            <person name="Kale V."/>
            <person name="Holt S."/>
            <person name="Cochrane G."/>
            <person name="Meng A."/>
            <person name="Brown T."/>
            <person name="Cohen L."/>
        </authorList>
    </citation>
    <scope>NUCLEOTIDE SEQUENCE</scope>
    <source>
        <strain evidence="10">CCMP2084</strain>
    </source>
</reference>
<feature type="binding site" description="axial binding residue" evidence="8">
    <location>
        <position position="87"/>
    </location>
    <ligand>
        <name>chlorophyll b</name>
        <dbReference type="ChEBI" id="CHEBI:61721"/>
        <label>1</label>
    </ligand>
    <ligandPart>
        <name>Mg</name>
        <dbReference type="ChEBI" id="CHEBI:25107"/>
    </ligandPart>
</feature>
<dbReference type="GO" id="GO:0009765">
    <property type="term" value="P:photosynthesis, light harvesting"/>
    <property type="evidence" value="ECO:0007669"/>
    <property type="project" value="InterPro"/>
</dbReference>
<comment type="function">
    <text evidence="1">The light-harvesting complex (LHC) functions as a light receptor, it captures and delivers excitation energy to photosystems with which it is closely associated. Energy is transferred from the carotenoid and chlorophyll C (or B) to chlorophyll A and the photosynthetic reaction centers where it is used to synthesize ATP and reducing power.</text>
</comment>
<evidence type="ECO:0000256" key="6">
    <source>
        <dbReference type="ARBA" id="ARBA00022640"/>
    </source>
</evidence>
<feature type="binding site" description="axial binding residue" evidence="8">
    <location>
        <position position="149"/>
    </location>
    <ligand>
        <name>chlorophyll b</name>
        <dbReference type="ChEBI" id="CHEBI:61721"/>
        <label>1</label>
    </ligand>
    <ligandPart>
        <name>Mg</name>
        <dbReference type="ChEBI" id="CHEBI:25107"/>
    </ligandPart>
</feature>